<dbReference type="InterPro" id="IPR036691">
    <property type="entry name" value="Endo/exonu/phosph_ase_sf"/>
</dbReference>
<dbReference type="Gene3D" id="3.60.10.10">
    <property type="entry name" value="Endonuclease/exonuclease/phosphatase"/>
    <property type="match status" value="1"/>
</dbReference>
<dbReference type="RefSeq" id="XP_028143875.1">
    <property type="nucleotide sequence ID" value="XM_028288074.1"/>
</dbReference>
<feature type="domain" description="Endonuclease/exonuclease/phosphatase" evidence="1">
    <location>
        <begin position="1"/>
        <end position="74"/>
    </location>
</feature>
<dbReference type="SUPFAM" id="SSF56219">
    <property type="entry name" value="DNase I-like"/>
    <property type="match status" value="1"/>
</dbReference>
<dbReference type="Pfam" id="PF14529">
    <property type="entry name" value="Exo_endo_phos_2"/>
    <property type="match status" value="1"/>
</dbReference>
<protein>
    <submittedName>
        <fullName evidence="2">Uncharacterized protein LOC114337593</fullName>
    </submittedName>
</protein>
<dbReference type="GO" id="GO:0003824">
    <property type="term" value="F:catalytic activity"/>
    <property type="evidence" value="ECO:0007669"/>
    <property type="project" value="InterPro"/>
</dbReference>
<dbReference type="InterPro" id="IPR005135">
    <property type="entry name" value="Endo/exonuclease/phosphatase"/>
</dbReference>
<sequence>MWGSNHTSNKGKTIENVINCTGSCILNTGSNTHLNFSSGTFSSIDLSFSDPKSAPLLTWKVSDDLYDSNHYPIFISSNIPNTEQTLPRSYWRLKNADWTSYTSQTDIAFPSLILSDNIDNNISLITDIILSAANLHIVKSTMSHKQKRVPWWNTSCQSSVEQHKVALKNYRKNKNPENLTTLKKARAKSRFIIKQSKKSSWKNYVSSINENTNPTDLWKKIRQIQGINTNTKISSLISNNITISDNQEIGETLAKHFDTKFKSKINSSLLEPLVNTLPPCSSETVKDITYLNSAFSYAELTSVINTFKNTASGPDDIPYIFIKKLSNLGLLKLLEMFNLIWDKNTRKYLTATEL</sequence>
<gene>
    <name evidence="2" type="primary">LOC114337593</name>
</gene>
<evidence type="ECO:0000259" key="1">
    <source>
        <dbReference type="Pfam" id="PF14529"/>
    </source>
</evidence>
<organism evidence="2">
    <name type="scientific">Diabrotica virgifera virgifera</name>
    <name type="common">western corn rootworm</name>
    <dbReference type="NCBI Taxonomy" id="50390"/>
    <lineage>
        <taxon>Eukaryota</taxon>
        <taxon>Metazoa</taxon>
        <taxon>Ecdysozoa</taxon>
        <taxon>Arthropoda</taxon>
        <taxon>Hexapoda</taxon>
        <taxon>Insecta</taxon>
        <taxon>Pterygota</taxon>
        <taxon>Neoptera</taxon>
        <taxon>Endopterygota</taxon>
        <taxon>Coleoptera</taxon>
        <taxon>Polyphaga</taxon>
        <taxon>Cucujiformia</taxon>
        <taxon>Chrysomeloidea</taxon>
        <taxon>Chrysomelidae</taxon>
        <taxon>Galerucinae</taxon>
        <taxon>Diabroticina</taxon>
        <taxon>Diabroticites</taxon>
        <taxon>Diabrotica</taxon>
    </lineage>
</organism>
<evidence type="ECO:0000313" key="2">
    <source>
        <dbReference type="RefSeq" id="XP_028143875.1"/>
    </source>
</evidence>
<accession>A0A6P7GJC7</accession>
<dbReference type="InParanoid" id="A0A6P7GJC7"/>
<dbReference type="AlphaFoldDB" id="A0A6P7GJC7"/>
<proteinExistence type="predicted"/>
<name>A0A6P7GJC7_DIAVI</name>
<reference evidence="2" key="1">
    <citation type="submission" date="2025-08" db="UniProtKB">
        <authorList>
            <consortium name="RefSeq"/>
        </authorList>
    </citation>
    <scope>IDENTIFICATION</scope>
    <source>
        <tissue evidence="2">Whole insect</tissue>
    </source>
</reference>